<comment type="caution">
    <text evidence="2">The sequence shown here is derived from an EMBL/GenBank/DDBJ whole genome shotgun (WGS) entry which is preliminary data.</text>
</comment>
<feature type="region of interest" description="Disordered" evidence="1">
    <location>
        <begin position="50"/>
        <end position="72"/>
    </location>
</feature>
<accession>A0ABD3GP77</accession>
<evidence type="ECO:0000313" key="3">
    <source>
        <dbReference type="Proteomes" id="UP001633002"/>
    </source>
</evidence>
<evidence type="ECO:0000313" key="2">
    <source>
        <dbReference type="EMBL" id="KAL3681017.1"/>
    </source>
</evidence>
<evidence type="ECO:0000256" key="1">
    <source>
        <dbReference type="SAM" id="MobiDB-lite"/>
    </source>
</evidence>
<keyword evidence="3" id="KW-1185">Reference proteome</keyword>
<proteinExistence type="predicted"/>
<organism evidence="2 3">
    <name type="scientific">Riccia sorocarpa</name>
    <dbReference type="NCBI Taxonomy" id="122646"/>
    <lineage>
        <taxon>Eukaryota</taxon>
        <taxon>Viridiplantae</taxon>
        <taxon>Streptophyta</taxon>
        <taxon>Embryophyta</taxon>
        <taxon>Marchantiophyta</taxon>
        <taxon>Marchantiopsida</taxon>
        <taxon>Marchantiidae</taxon>
        <taxon>Marchantiales</taxon>
        <taxon>Ricciaceae</taxon>
        <taxon>Riccia</taxon>
    </lineage>
</organism>
<sequence>MDEGTLRKEGIKTRIQEVWKQGWELTPDPVTAWDMAWGRVREIFKQKAGKVDPRHGAARGKYLTQEEQDQMD</sequence>
<gene>
    <name evidence="2" type="ORF">R1sor_023973</name>
</gene>
<protein>
    <submittedName>
        <fullName evidence="2">Uncharacterized protein</fullName>
    </submittedName>
</protein>
<dbReference type="Proteomes" id="UP001633002">
    <property type="component" value="Unassembled WGS sequence"/>
</dbReference>
<dbReference type="EMBL" id="JBJQOH010000007">
    <property type="protein sequence ID" value="KAL3681017.1"/>
    <property type="molecule type" value="Genomic_DNA"/>
</dbReference>
<dbReference type="AlphaFoldDB" id="A0ABD3GP77"/>
<reference evidence="2 3" key="1">
    <citation type="submission" date="2024-09" db="EMBL/GenBank/DDBJ databases">
        <title>Chromosome-scale assembly of Riccia sorocarpa.</title>
        <authorList>
            <person name="Paukszto L."/>
        </authorList>
    </citation>
    <scope>NUCLEOTIDE SEQUENCE [LARGE SCALE GENOMIC DNA]</scope>
    <source>
        <strain evidence="2">LP-2024</strain>
        <tissue evidence="2">Aerial parts of the thallus</tissue>
    </source>
</reference>
<name>A0ABD3GP77_9MARC</name>